<name>A0ABV7H5W0_9BURK</name>
<gene>
    <name evidence="9" type="primary">fliO</name>
    <name evidence="9" type="ORF">ACFOEN_16870</name>
</gene>
<keyword evidence="9" id="KW-0969">Cilium</keyword>
<dbReference type="RefSeq" id="WP_377305943.1">
    <property type="nucleotide sequence ID" value="NZ_CP180191.1"/>
</dbReference>
<feature type="transmembrane region" description="Helical" evidence="7">
    <location>
        <begin position="44"/>
        <end position="62"/>
    </location>
</feature>
<dbReference type="InterPro" id="IPR052205">
    <property type="entry name" value="FliO/MopB"/>
</dbReference>
<dbReference type="Pfam" id="PF04347">
    <property type="entry name" value="FliO"/>
    <property type="match status" value="1"/>
</dbReference>
<comment type="similarity">
    <text evidence="6 7">Belongs to the FliO/MopB family.</text>
</comment>
<comment type="subcellular location">
    <subcellularLocation>
        <location evidence="7">Cell membrane</location>
    </subcellularLocation>
    <subcellularLocation>
        <location evidence="7">Bacterial flagellum basal body</location>
    </subcellularLocation>
</comment>
<dbReference type="PANTHER" id="PTHR38766">
    <property type="entry name" value="FLAGELLAR PROTEIN FLIO"/>
    <property type="match status" value="1"/>
</dbReference>
<keyword evidence="8" id="KW-0732">Signal</keyword>
<dbReference type="NCBIfam" id="TIGR03500">
    <property type="entry name" value="FliO_TIGR"/>
    <property type="match status" value="1"/>
</dbReference>
<protein>
    <recommendedName>
        <fullName evidence="7">Flagellar protein</fullName>
    </recommendedName>
</protein>
<evidence type="ECO:0000256" key="7">
    <source>
        <dbReference type="RuleBase" id="RU362064"/>
    </source>
</evidence>
<evidence type="ECO:0000256" key="4">
    <source>
        <dbReference type="ARBA" id="ARBA00023136"/>
    </source>
</evidence>
<dbReference type="Proteomes" id="UP001595556">
    <property type="component" value="Unassembled WGS sequence"/>
</dbReference>
<evidence type="ECO:0000256" key="6">
    <source>
        <dbReference type="ARBA" id="ARBA00037937"/>
    </source>
</evidence>
<keyword evidence="9" id="KW-0282">Flagellum</keyword>
<evidence type="ECO:0000313" key="10">
    <source>
        <dbReference type="Proteomes" id="UP001595556"/>
    </source>
</evidence>
<keyword evidence="3 7" id="KW-1133">Transmembrane helix</keyword>
<evidence type="ECO:0000256" key="2">
    <source>
        <dbReference type="ARBA" id="ARBA00022692"/>
    </source>
</evidence>
<proteinExistence type="inferred from homology"/>
<keyword evidence="1 7" id="KW-1003">Cell membrane</keyword>
<comment type="caution">
    <text evidence="9">The sequence shown here is derived from an EMBL/GenBank/DDBJ whole genome shotgun (WGS) entry which is preliminary data.</text>
</comment>
<dbReference type="EMBL" id="JBHRTI010000010">
    <property type="protein sequence ID" value="MFC3149298.1"/>
    <property type="molecule type" value="Genomic_DNA"/>
</dbReference>
<feature type="signal peptide" evidence="8">
    <location>
        <begin position="1"/>
        <end position="28"/>
    </location>
</feature>
<feature type="chain" id="PRO_5046634083" description="Flagellar protein" evidence="8">
    <location>
        <begin position="29"/>
        <end position="134"/>
    </location>
</feature>
<dbReference type="PANTHER" id="PTHR38766:SF1">
    <property type="entry name" value="FLAGELLAR PROTEIN FLIO"/>
    <property type="match status" value="1"/>
</dbReference>
<evidence type="ECO:0000256" key="5">
    <source>
        <dbReference type="ARBA" id="ARBA00023143"/>
    </source>
</evidence>
<keyword evidence="5 7" id="KW-0975">Bacterial flagellum</keyword>
<dbReference type="InterPro" id="IPR022781">
    <property type="entry name" value="Flagellar_biosynth_FliO"/>
</dbReference>
<accession>A0ABV7H5W0</accession>
<evidence type="ECO:0000256" key="3">
    <source>
        <dbReference type="ARBA" id="ARBA00022989"/>
    </source>
</evidence>
<keyword evidence="10" id="KW-1185">Reference proteome</keyword>
<keyword evidence="4 7" id="KW-0472">Membrane</keyword>
<keyword evidence="2 7" id="KW-0812">Transmembrane</keyword>
<evidence type="ECO:0000256" key="1">
    <source>
        <dbReference type="ARBA" id="ARBA00022475"/>
    </source>
</evidence>
<reference evidence="10" key="1">
    <citation type="journal article" date="2019" name="Int. J. Syst. Evol. Microbiol.">
        <title>The Global Catalogue of Microorganisms (GCM) 10K type strain sequencing project: providing services to taxonomists for standard genome sequencing and annotation.</title>
        <authorList>
            <consortium name="The Broad Institute Genomics Platform"/>
            <consortium name="The Broad Institute Genome Sequencing Center for Infectious Disease"/>
            <person name="Wu L."/>
            <person name="Ma J."/>
        </authorList>
    </citation>
    <scope>NUCLEOTIDE SEQUENCE [LARGE SCALE GENOMIC DNA]</scope>
    <source>
        <strain evidence="10">KCTC 52168</strain>
    </source>
</reference>
<keyword evidence="9" id="KW-0966">Cell projection</keyword>
<evidence type="ECO:0000313" key="9">
    <source>
        <dbReference type="EMBL" id="MFC3149298.1"/>
    </source>
</evidence>
<sequence length="134" mass="13662">MNSPALLRSALCASLTLSLSAICFAQQAAGPVAASAVPASSSGSMFMVVLLLIAMVAGAWYLKRGGRLKGAPASELKVVSAVAVGARERIAIVEVAGKRLVVGITPNQINLLSETPAPAGFSESLKQAQETRNA</sequence>
<evidence type="ECO:0000256" key="8">
    <source>
        <dbReference type="SAM" id="SignalP"/>
    </source>
</evidence>
<organism evidence="9 10">
    <name type="scientific">Piscinibacterium candidicorallinum</name>
    <dbReference type="NCBI Taxonomy" id="1793872"/>
    <lineage>
        <taxon>Bacteria</taxon>
        <taxon>Pseudomonadati</taxon>
        <taxon>Pseudomonadota</taxon>
        <taxon>Betaproteobacteria</taxon>
        <taxon>Burkholderiales</taxon>
        <taxon>Piscinibacterium</taxon>
    </lineage>
</organism>